<evidence type="ECO:0000313" key="2">
    <source>
        <dbReference type="EMBL" id="KLV03866.1"/>
    </source>
</evidence>
<sequence length="212" mass="23832">MDMALCKPLVSHGLTSTYIIWIVTLMKINNFFNISVIVICGLTLLSSAYLAYKKPWVVQYQKSMGHYYTGFGVSQSPPTPISLRNPRERVSGYIYFLHQATISDSALYDIDLQCMQNLSGVDNDTFSLALDFVDTYYNYGPKGNLTLDVSDFKKRIDLLFGTDFATRHLLVRGGQMENQIALTKLEGVIAEKASILTLSEYTNALRECYATS</sequence>
<evidence type="ECO:0000256" key="1">
    <source>
        <dbReference type="SAM" id="Phobius"/>
    </source>
</evidence>
<dbReference type="EMBL" id="LDOU01000037">
    <property type="protein sequence ID" value="KLV03866.1"/>
    <property type="molecule type" value="Genomic_DNA"/>
</dbReference>
<organism evidence="2 3">
    <name type="scientific">Photobacterium ganghwense</name>
    <dbReference type="NCBI Taxonomy" id="320778"/>
    <lineage>
        <taxon>Bacteria</taxon>
        <taxon>Pseudomonadati</taxon>
        <taxon>Pseudomonadota</taxon>
        <taxon>Gammaproteobacteria</taxon>
        <taxon>Vibrionales</taxon>
        <taxon>Vibrionaceae</taxon>
        <taxon>Photobacterium</taxon>
    </lineage>
</organism>
<gene>
    <name evidence="2" type="ORF">ABT57_24340</name>
</gene>
<comment type="caution">
    <text evidence="2">The sequence shown here is derived from an EMBL/GenBank/DDBJ whole genome shotgun (WGS) entry which is preliminary data.</text>
</comment>
<dbReference type="AlphaFoldDB" id="A0A0J1GW74"/>
<evidence type="ECO:0000313" key="3">
    <source>
        <dbReference type="Proteomes" id="UP000035909"/>
    </source>
</evidence>
<protein>
    <submittedName>
        <fullName evidence="2">Uncharacterized protein</fullName>
    </submittedName>
</protein>
<accession>A0A0J1GW74</accession>
<dbReference type="PATRIC" id="fig|320778.3.peg.5205"/>
<keyword evidence="3" id="KW-1185">Reference proteome</keyword>
<keyword evidence="1" id="KW-0472">Membrane</keyword>
<dbReference type="Proteomes" id="UP000035909">
    <property type="component" value="Unassembled WGS sequence"/>
</dbReference>
<proteinExistence type="predicted"/>
<keyword evidence="1" id="KW-0812">Transmembrane</keyword>
<reference evidence="2 3" key="1">
    <citation type="submission" date="2015-05" db="EMBL/GenBank/DDBJ databases">
        <title>Photobacterium galathea sp. nov.</title>
        <authorList>
            <person name="Machado H."/>
            <person name="Gram L."/>
        </authorList>
    </citation>
    <scope>NUCLEOTIDE SEQUENCE [LARGE SCALE GENOMIC DNA]</scope>
    <source>
        <strain evidence="2 3">DSM 22954</strain>
    </source>
</reference>
<feature type="transmembrane region" description="Helical" evidence="1">
    <location>
        <begin position="31"/>
        <end position="52"/>
    </location>
</feature>
<dbReference type="STRING" id="320778.ABT57_24340"/>
<name>A0A0J1GW74_9GAMM</name>
<keyword evidence="1" id="KW-1133">Transmembrane helix</keyword>